<feature type="domain" description="ABC-type uncharacterised transport system" evidence="3">
    <location>
        <begin position="175"/>
        <end position="472"/>
    </location>
</feature>
<evidence type="ECO:0000259" key="3">
    <source>
        <dbReference type="Pfam" id="PF09822"/>
    </source>
</evidence>
<protein>
    <submittedName>
        <fullName evidence="5">Gldg family protein</fullName>
    </submittedName>
</protein>
<evidence type="ECO:0000259" key="4">
    <source>
        <dbReference type="Pfam" id="PF23357"/>
    </source>
</evidence>
<evidence type="ECO:0000256" key="1">
    <source>
        <dbReference type="SAM" id="Coils"/>
    </source>
</evidence>
<feature type="coiled-coil region" evidence="1">
    <location>
        <begin position="506"/>
        <end position="540"/>
    </location>
</feature>
<dbReference type="Pfam" id="PF09822">
    <property type="entry name" value="ABC_transp_aux"/>
    <property type="match status" value="1"/>
</dbReference>
<dbReference type="InterPro" id="IPR055396">
    <property type="entry name" value="DUF7088"/>
</dbReference>
<evidence type="ECO:0000256" key="2">
    <source>
        <dbReference type="SAM" id="Phobius"/>
    </source>
</evidence>
<proteinExistence type="predicted"/>
<dbReference type="EMBL" id="JABMOJ010000566">
    <property type="protein sequence ID" value="NQV66705.1"/>
    <property type="molecule type" value="Genomic_DNA"/>
</dbReference>
<dbReference type="Proteomes" id="UP000754644">
    <property type="component" value="Unassembled WGS sequence"/>
</dbReference>
<evidence type="ECO:0000313" key="5">
    <source>
        <dbReference type="EMBL" id="NQV66705.1"/>
    </source>
</evidence>
<keyword evidence="2" id="KW-0812">Transmembrane</keyword>
<dbReference type="InterPro" id="IPR019196">
    <property type="entry name" value="ABC_transp_unknown"/>
</dbReference>
<dbReference type="Pfam" id="PF23357">
    <property type="entry name" value="DUF7088"/>
    <property type="match status" value="1"/>
</dbReference>
<comment type="caution">
    <text evidence="5">The sequence shown here is derived from an EMBL/GenBank/DDBJ whole genome shotgun (WGS) entry which is preliminary data.</text>
</comment>
<organism evidence="5 6">
    <name type="scientific">SAR86 cluster bacterium</name>
    <dbReference type="NCBI Taxonomy" id="2030880"/>
    <lineage>
        <taxon>Bacteria</taxon>
        <taxon>Pseudomonadati</taxon>
        <taxon>Pseudomonadota</taxon>
        <taxon>Gammaproteobacteria</taxon>
        <taxon>SAR86 cluster</taxon>
    </lineage>
</organism>
<keyword evidence="2" id="KW-0472">Membrane</keyword>
<gene>
    <name evidence="5" type="ORF">HQ497_15205</name>
</gene>
<keyword evidence="1" id="KW-0175">Coiled coil</keyword>
<feature type="transmembrane region" description="Helical" evidence="2">
    <location>
        <begin position="584"/>
        <end position="604"/>
    </location>
</feature>
<sequence>MNRNLISGLGLALLAVAFLMVTLLNNLWFSGVRVDLTENKLFTLAAGTREIVQQIDEPINLYFFFSEKASEDLTTLRAYANRVRELLQEYALLAPGKINLQLIDPEPFSDAEDRAAAFGLQGVPVNNAGDELYFGLAATNALDDQQVIGFFQPDKEAFLEYEISKLIQNLLVQKKPKVGLLSTLKVQGDMDMNTFQTTPAWVVIDQIDQASELQTITPGAESLPADLDLLVLIQPRGLAESLLSSIDQFALSGGHVLVFVDPLAETDQSQVNPMMGISGAETTIDFPLLAGWGVQLRKDVVLGDSQQALTVSGVDGQPVRHLSILGLQAQNFNIEDVTLSSLETINVSTAGILDVLDQRSTQVDVLMASSEYAMPIERLRLKMLGDPSELLPDFKATGQFYPVAVRITGSASSQYTLPLGGESSVPSPNNLNVIVVADTDILSDRLWVQLQDFFGQRIVTPWANNGDFVTNAVDNLTGSSALISIRSRGRFTRPFDVVQDLRREAEASYLNSANDLQSQLAEAERQLGELESSRDEQNLMSLSPEQEATLVRFQQEKLRIRKALRNVRHQLDKDIEMLGSTLKFMNIVLMPLLLIFVLLVLKYLRLHQVSSRRES</sequence>
<evidence type="ECO:0000313" key="6">
    <source>
        <dbReference type="Proteomes" id="UP000754644"/>
    </source>
</evidence>
<accession>A0A973A9Y6</accession>
<keyword evidence="2" id="KW-1133">Transmembrane helix</keyword>
<dbReference type="AlphaFoldDB" id="A0A973A9Y6"/>
<reference evidence="5" key="1">
    <citation type="submission" date="2020-05" db="EMBL/GenBank/DDBJ databases">
        <title>Sulfur intermediates as new biogeochemical hubs in an aquatic model microbial ecosystem.</title>
        <authorList>
            <person name="Vigneron A."/>
        </authorList>
    </citation>
    <scope>NUCLEOTIDE SEQUENCE</scope>
    <source>
        <strain evidence="5">Bin.250</strain>
    </source>
</reference>
<name>A0A973A9Y6_9GAMM</name>
<feature type="domain" description="DUF7088" evidence="4">
    <location>
        <begin position="38"/>
        <end position="138"/>
    </location>
</feature>